<keyword evidence="2" id="KW-1185">Reference proteome</keyword>
<accession>A0AA39PEQ5</accession>
<sequence>MTPPSQKCYLNSLDSTQLSQLVLALEEHGLISAALPTTLGPTHLALRSESDQLPISPSLSGGEATVSIANMAMSIMAVPETRRETPSSPSKLTHAHPAGRSTWYTITIGYQVRIFQGWNTIAPLVLDVDGTAYLPHPSHATTCTHYVNAMANNKVKIVLTDSKDDG</sequence>
<dbReference type="AlphaFoldDB" id="A0AA39PEQ5"/>
<evidence type="ECO:0000313" key="1">
    <source>
        <dbReference type="EMBL" id="KAK0482875.1"/>
    </source>
</evidence>
<gene>
    <name evidence="1" type="ORF">EDD18DRAFT_1362406</name>
</gene>
<protein>
    <submittedName>
        <fullName evidence="1">Uncharacterized protein</fullName>
    </submittedName>
</protein>
<comment type="caution">
    <text evidence="1">The sequence shown here is derived from an EMBL/GenBank/DDBJ whole genome shotgun (WGS) entry which is preliminary data.</text>
</comment>
<evidence type="ECO:0000313" key="2">
    <source>
        <dbReference type="Proteomes" id="UP001175228"/>
    </source>
</evidence>
<name>A0AA39PEQ5_9AGAR</name>
<proteinExistence type="predicted"/>
<organism evidence="1 2">
    <name type="scientific">Armillaria luteobubalina</name>
    <dbReference type="NCBI Taxonomy" id="153913"/>
    <lineage>
        <taxon>Eukaryota</taxon>
        <taxon>Fungi</taxon>
        <taxon>Dikarya</taxon>
        <taxon>Basidiomycota</taxon>
        <taxon>Agaricomycotina</taxon>
        <taxon>Agaricomycetes</taxon>
        <taxon>Agaricomycetidae</taxon>
        <taxon>Agaricales</taxon>
        <taxon>Marasmiineae</taxon>
        <taxon>Physalacriaceae</taxon>
        <taxon>Armillaria</taxon>
    </lineage>
</organism>
<dbReference type="EMBL" id="JAUEPU010000064">
    <property type="protein sequence ID" value="KAK0482875.1"/>
    <property type="molecule type" value="Genomic_DNA"/>
</dbReference>
<reference evidence="1" key="1">
    <citation type="submission" date="2023-06" db="EMBL/GenBank/DDBJ databases">
        <authorList>
            <consortium name="Lawrence Berkeley National Laboratory"/>
            <person name="Ahrendt S."/>
            <person name="Sahu N."/>
            <person name="Indic B."/>
            <person name="Wong-Bajracharya J."/>
            <person name="Merenyi Z."/>
            <person name="Ke H.-M."/>
            <person name="Monk M."/>
            <person name="Kocsube S."/>
            <person name="Drula E."/>
            <person name="Lipzen A."/>
            <person name="Balint B."/>
            <person name="Henrissat B."/>
            <person name="Andreopoulos B."/>
            <person name="Martin F.M."/>
            <person name="Harder C.B."/>
            <person name="Rigling D."/>
            <person name="Ford K.L."/>
            <person name="Foster G.D."/>
            <person name="Pangilinan J."/>
            <person name="Papanicolaou A."/>
            <person name="Barry K."/>
            <person name="LaButti K."/>
            <person name="Viragh M."/>
            <person name="Koriabine M."/>
            <person name="Yan M."/>
            <person name="Riley R."/>
            <person name="Champramary S."/>
            <person name="Plett K.L."/>
            <person name="Tsai I.J."/>
            <person name="Slot J."/>
            <person name="Sipos G."/>
            <person name="Plett J."/>
            <person name="Nagy L.G."/>
            <person name="Grigoriev I.V."/>
        </authorList>
    </citation>
    <scope>NUCLEOTIDE SEQUENCE</scope>
    <source>
        <strain evidence="1">HWK02</strain>
    </source>
</reference>
<dbReference type="Proteomes" id="UP001175228">
    <property type="component" value="Unassembled WGS sequence"/>
</dbReference>